<keyword evidence="3" id="KW-0804">Transcription</keyword>
<dbReference type="GO" id="GO:0000976">
    <property type="term" value="F:transcription cis-regulatory region binding"/>
    <property type="evidence" value="ECO:0007669"/>
    <property type="project" value="TreeGrafter"/>
</dbReference>
<dbReference type="Pfam" id="PF21306">
    <property type="entry name" value="TetR_C_40"/>
    <property type="match status" value="1"/>
</dbReference>
<evidence type="ECO:0000313" key="6">
    <source>
        <dbReference type="EMBL" id="MBK1787542.1"/>
    </source>
</evidence>
<dbReference type="Proteomes" id="UP000635245">
    <property type="component" value="Unassembled WGS sequence"/>
</dbReference>
<gene>
    <name evidence="6" type="ORF">JHE00_24725</name>
</gene>
<dbReference type="InterPro" id="IPR001647">
    <property type="entry name" value="HTH_TetR"/>
</dbReference>
<evidence type="ECO:0000256" key="4">
    <source>
        <dbReference type="PROSITE-ProRule" id="PRU00335"/>
    </source>
</evidence>
<accession>A0A934V6H6</accession>
<comment type="caution">
    <text evidence="6">The sequence shown here is derived from an EMBL/GenBank/DDBJ whole genome shotgun (WGS) entry which is preliminary data.</text>
</comment>
<dbReference type="AlphaFoldDB" id="A0A934V6H6"/>
<dbReference type="SUPFAM" id="SSF46689">
    <property type="entry name" value="Homeodomain-like"/>
    <property type="match status" value="1"/>
</dbReference>
<name>A0A934V6H6_9PSEU</name>
<keyword evidence="1" id="KW-0805">Transcription regulation</keyword>
<dbReference type="PROSITE" id="PS50977">
    <property type="entry name" value="HTH_TETR_2"/>
    <property type="match status" value="1"/>
</dbReference>
<feature type="domain" description="HTH tetR-type" evidence="5">
    <location>
        <begin position="16"/>
        <end position="76"/>
    </location>
</feature>
<dbReference type="GO" id="GO:0003700">
    <property type="term" value="F:DNA-binding transcription factor activity"/>
    <property type="evidence" value="ECO:0007669"/>
    <property type="project" value="TreeGrafter"/>
</dbReference>
<organism evidence="6 7">
    <name type="scientific">Prauserella cavernicola</name>
    <dbReference type="NCBI Taxonomy" id="2800127"/>
    <lineage>
        <taxon>Bacteria</taxon>
        <taxon>Bacillati</taxon>
        <taxon>Actinomycetota</taxon>
        <taxon>Actinomycetes</taxon>
        <taxon>Pseudonocardiales</taxon>
        <taxon>Pseudonocardiaceae</taxon>
        <taxon>Prauserella</taxon>
    </lineage>
</organism>
<protein>
    <submittedName>
        <fullName evidence="6">TetR/AcrR family transcriptional regulator</fullName>
    </submittedName>
</protein>
<dbReference type="InterPro" id="IPR050109">
    <property type="entry name" value="HTH-type_TetR-like_transc_reg"/>
</dbReference>
<dbReference type="Gene3D" id="1.10.357.10">
    <property type="entry name" value="Tetracycline Repressor, domain 2"/>
    <property type="match status" value="1"/>
</dbReference>
<feature type="DNA-binding region" description="H-T-H motif" evidence="4">
    <location>
        <begin position="39"/>
        <end position="58"/>
    </location>
</feature>
<proteinExistence type="predicted"/>
<evidence type="ECO:0000256" key="2">
    <source>
        <dbReference type="ARBA" id="ARBA00023125"/>
    </source>
</evidence>
<evidence type="ECO:0000256" key="3">
    <source>
        <dbReference type="ARBA" id="ARBA00023163"/>
    </source>
</evidence>
<dbReference type="PANTHER" id="PTHR30055:SF234">
    <property type="entry name" value="HTH-TYPE TRANSCRIPTIONAL REGULATOR BETI"/>
    <property type="match status" value="1"/>
</dbReference>
<dbReference type="PANTHER" id="PTHR30055">
    <property type="entry name" value="HTH-TYPE TRANSCRIPTIONAL REGULATOR RUTR"/>
    <property type="match status" value="1"/>
</dbReference>
<dbReference type="RefSeq" id="WP_200322277.1">
    <property type="nucleotide sequence ID" value="NZ_JAENJH010000007.1"/>
</dbReference>
<dbReference type="InterPro" id="IPR009057">
    <property type="entry name" value="Homeodomain-like_sf"/>
</dbReference>
<evidence type="ECO:0000259" key="5">
    <source>
        <dbReference type="PROSITE" id="PS50977"/>
    </source>
</evidence>
<dbReference type="InterPro" id="IPR049513">
    <property type="entry name" value="TetR_C_40"/>
</dbReference>
<evidence type="ECO:0000313" key="7">
    <source>
        <dbReference type="Proteomes" id="UP000635245"/>
    </source>
</evidence>
<evidence type="ECO:0000256" key="1">
    <source>
        <dbReference type="ARBA" id="ARBA00023015"/>
    </source>
</evidence>
<keyword evidence="7" id="KW-1185">Reference proteome</keyword>
<sequence>MPTSAPPGTRNERRRAATRQALVHAARQILAEGGENGASIQHIAHRADVGFGSFYNHFESKSELFDAAVTDALEEIGRTFDDGLGDVEDPAELVSGGFRLAARMSDTHPEVMQVLRRRALGLAHSDLGLAPRARRDIEQGIATGRFDVADPVLAVSVLGGSLLSLIELRFSRPELDGDATAIGMAELVLRMLGLRPDDAAEVARRPVPPVARTPR</sequence>
<dbReference type="Pfam" id="PF00440">
    <property type="entry name" value="TetR_N"/>
    <property type="match status" value="1"/>
</dbReference>
<dbReference type="PRINTS" id="PR00455">
    <property type="entry name" value="HTHTETR"/>
</dbReference>
<reference evidence="6" key="1">
    <citation type="submission" date="2020-12" db="EMBL/GenBank/DDBJ databases">
        <title>Prauserella sp. ASG 168, a novel actinomycete isolated from cave rock.</title>
        <authorList>
            <person name="Suriyachadkun C."/>
        </authorList>
    </citation>
    <scope>NUCLEOTIDE SEQUENCE</scope>
    <source>
        <strain evidence="6">ASG 168</strain>
    </source>
</reference>
<dbReference type="EMBL" id="JAENJH010000007">
    <property type="protein sequence ID" value="MBK1787542.1"/>
    <property type="molecule type" value="Genomic_DNA"/>
</dbReference>
<keyword evidence="2 4" id="KW-0238">DNA-binding</keyword>